<dbReference type="Pfam" id="PF00075">
    <property type="entry name" value="RNase_H"/>
    <property type="match status" value="1"/>
</dbReference>
<dbReference type="SUPFAM" id="SSF53098">
    <property type="entry name" value="Ribonuclease H-like"/>
    <property type="match status" value="1"/>
</dbReference>
<feature type="domain" description="RNase H type-1" evidence="3">
    <location>
        <begin position="1108"/>
        <end position="1251"/>
    </location>
</feature>
<dbReference type="PROSITE" id="PS50878">
    <property type="entry name" value="RT_POL"/>
    <property type="match status" value="1"/>
</dbReference>
<dbReference type="Proteomes" id="UP000565441">
    <property type="component" value="Unassembled WGS sequence"/>
</dbReference>
<dbReference type="InterPro" id="IPR036397">
    <property type="entry name" value="RNaseH_sf"/>
</dbReference>
<reference evidence="4 5" key="1">
    <citation type="journal article" date="2020" name="ISME J.">
        <title>Uncovering the hidden diversity of litter-decomposition mechanisms in mushroom-forming fungi.</title>
        <authorList>
            <person name="Floudas D."/>
            <person name="Bentzer J."/>
            <person name="Ahren D."/>
            <person name="Johansson T."/>
            <person name="Persson P."/>
            <person name="Tunlid A."/>
        </authorList>
    </citation>
    <scope>NUCLEOTIDE SEQUENCE [LARGE SCALE GENOMIC DNA]</scope>
    <source>
        <strain evidence="4 5">CBS 661.87</strain>
    </source>
</reference>
<dbReference type="InterPro" id="IPR000477">
    <property type="entry name" value="RT_dom"/>
</dbReference>
<dbReference type="SUPFAM" id="SSF56219">
    <property type="entry name" value="DNase I-like"/>
    <property type="match status" value="1"/>
</dbReference>
<evidence type="ECO:0000313" key="5">
    <source>
        <dbReference type="Proteomes" id="UP000565441"/>
    </source>
</evidence>
<dbReference type="InterPro" id="IPR036691">
    <property type="entry name" value="Endo/exonu/phosph_ase_sf"/>
</dbReference>
<comment type="caution">
    <text evidence="4">The sequence shown here is derived from an EMBL/GenBank/DDBJ whole genome shotgun (WGS) entry which is preliminary data.</text>
</comment>
<dbReference type="InterPro" id="IPR012337">
    <property type="entry name" value="RNaseH-like_sf"/>
</dbReference>
<evidence type="ECO:0000259" key="3">
    <source>
        <dbReference type="PROSITE" id="PS50879"/>
    </source>
</evidence>
<dbReference type="Pfam" id="PF00078">
    <property type="entry name" value="RVT_1"/>
    <property type="match status" value="1"/>
</dbReference>
<evidence type="ECO:0008006" key="6">
    <source>
        <dbReference type="Google" id="ProtNLM"/>
    </source>
</evidence>
<feature type="coiled-coil region" evidence="1">
    <location>
        <begin position="256"/>
        <end position="308"/>
    </location>
</feature>
<dbReference type="PROSITE" id="PS50879">
    <property type="entry name" value="RNASE_H_1"/>
    <property type="match status" value="1"/>
</dbReference>
<evidence type="ECO:0000313" key="4">
    <source>
        <dbReference type="EMBL" id="KAF5377162.1"/>
    </source>
</evidence>
<keyword evidence="5" id="KW-1185">Reference proteome</keyword>
<dbReference type="Gene3D" id="3.60.10.10">
    <property type="entry name" value="Endonuclease/exonuclease/phosphatase"/>
    <property type="match status" value="1"/>
</dbReference>
<proteinExistence type="predicted"/>
<accession>A0A8H5H5N3</accession>
<evidence type="ECO:0000256" key="1">
    <source>
        <dbReference type="SAM" id="Coils"/>
    </source>
</evidence>
<dbReference type="Gene3D" id="3.30.420.10">
    <property type="entry name" value="Ribonuclease H-like superfamily/Ribonuclease H"/>
    <property type="match status" value="1"/>
</dbReference>
<dbReference type="EMBL" id="JAACJP010000024">
    <property type="protein sequence ID" value="KAF5377162.1"/>
    <property type="molecule type" value="Genomic_DNA"/>
</dbReference>
<sequence>MHIIISQAEDSPNAKGVAIILNKRTTKWREASTRDIVPGRALQIELPWREGAITKILAVYGPNTPSENAVFWATINNSYQTRNRTKPDILLGDLNMVEDSLDRFPPHEDHGPQTEALLDLKNCLRLLDGWRQTHPTTIDHTFRMGRTTTVSRIDRIYVTEKILKRSFNWKIEQTGISTDHKMVSMEFLDYRNVYLGKGRKQIPLFLLKNKNVMRDYKKTCLAFSDKFEASTANRTNGNNPQTEWKIFKDQTRAFFIRRAKTETSKLDRKIEECKSKIDITTNDTNSPRDELILTQAILEEELKQLESLRHTKTRDNLAAKCRIENETMSKHWIQMNKEKTPRDTIAALQIPQSNPPTYTRRSSEMAETARQYHHDLQQEGLAPNDNTERETAQILGNLKAKLTEAEHTKMGDITGKDEIRKAIKDLPNGKAPGMDGIPHELWKAMLDTHDRDVKNEERAFDIVGIMAALFNDIETEGMEENTDFSQGWMCPIYKKNDRTDISNYRPITVLNTDYKIFTRALTTRLSEVVPALIHPDQAGFMKGRRLEDQTELAKLMLDRCEADQDNGALICLDQEKAYDKINHDFLWASLKKFDFPENFITTVKSLYKHAETVVILNGEISSPYRVTRGVRQGDSLSCLLFNLAIESLAASLRNSSLTGYKIKGDAERLLTTLFADDTTVYLSEYDSFTDLENILNKWCRVSGAKFNLNKTTIIPMGSEEYRRNLVENRKMSATEEPIPEHIHIAADGVPVRILGAFIGNKIENANIWTPTLEKIQLALERWDKSHPTQNGRGTIITMEAGGRSQFKARVQGMPKPVEGKLDKMIRTFMWNSDSTPAVGTETMSLPITRGGKKVLDIKTRNQAIELTKLKSYLQLDENRPRWAKVADERYLSNATTSRRSRDDKALVTMFIQDWSSKLREGNTSLPPTLRSMLGAAKKHGLAFPPKDPSEDIKQKMPIWHHIGVSPTKKLLNNDTWAKCQRANHGIITTGDMSRYALEDLPPRHKLRRNCACQTCKTTRRMGCENPIKCRAAALKSLDCLDPRWDPRIAANQTQHHEPRENLQTGEQMRPIAFNKSLQTTGTLAEGFRIFVDPASITNEQTIQSNDPQGGETIVYTDGSCINNGCENARAGSGIWYGQNDVRNTSVRLPNHLEQTNNAGEAVAILVAAQNADPAETLIIRSDSQIVIDGLTKNLPTWEDKGWIGIANQHVLRATVATLRQRPGKTFFQKVKGHSGDIGNDGADLLANVGAMKDDPDEIDLTIPKPFDVSGAKLSKTTQALLYKGILEKKKPKPRRGTTINLDMTRHAVFEATGTMPTDANIWRSLKNKHISKNIAAYLWKTMHNAYKCGKYWDNIPNFETRGICHDCGVEESMEHILTECQNTGQSVIWPLVKDILDKRKVPQVNLTFGTILGCGAANFKNQNQKADPGCSRFYTIILSESAHLIWKLRCEWKIAREADPEKKHTIHEVRNKWVHAINTRLKLDCLMTDRNRYGRKALRSPLVLSTWKGTLQREDTLPANWTYLRTGVLVGVSAARPPGRNRQP</sequence>
<dbReference type="PANTHER" id="PTHR19446">
    <property type="entry name" value="REVERSE TRANSCRIPTASES"/>
    <property type="match status" value="1"/>
</dbReference>
<dbReference type="SUPFAM" id="SSF56672">
    <property type="entry name" value="DNA/RNA polymerases"/>
    <property type="match status" value="1"/>
</dbReference>
<feature type="domain" description="Reverse transcriptase" evidence="2">
    <location>
        <begin position="473"/>
        <end position="758"/>
    </location>
</feature>
<name>A0A8H5H5N3_9AGAR</name>
<dbReference type="InterPro" id="IPR043502">
    <property type="entry name" value="DNA/RNA_pol_sf"/>
</dbReference>
<dbReference type="InterPro" id="IPR002156">
    <property type="entry name" value="RNaseH_domain"/>
</dbReference>
<keyword evidence="1" id="KW-0175">Coiled coil</keyword>
<protein>
    <recommendedName>
        <fullName evidence="6">Reverse transcriptase domain-containing protein</fullName>
    </recommendedName>
</protein>
<organism evidence="4 5">
    <name type="scientific">Tricholomella constricta</name>
    <dbReference type="NCBI Taxonomy" id="117010"/>
    <lineage>
        <taxon>Eukaryota</taxon>
        <taxon>Fungi</taxon>
        <taxon>Dikarya</taxon>
        <taxon>Basidiomycota</taxon>
        <taxon>Agaricomycotina</taxon>
        <taxon>Agaricomycetes</taxon>
        <taxon>Agaricomycetidae</taxon>
        <taxon>Agaricales</taxon>
        <taxon>Tricholomatineae</taxon>
        <taxon>Lyophyllaceae</taxon>
        <taxon>Tricholomella</taxon>
    </lineage>
</organism>
<dbReference type="CDD" id="cd09280">
    <property type="entry name" value="RNase_HI_eukaryote_like"/>
    <property type="match status" value="1"/>
</dbReference>
<dbReference type="GO" id="GO:0003676">
    <property type="term" value="F:nucleic acid binding"/>
    <property type="evidence" value="ECO:0007669"/>
    <property type="project" value="InterPro"/>
</dbReference>
<dbReference type="GO" id="GO:0004523">
    <property type="term" value="F:RNA-DNA hybrid ribonuclease activity"/>
    <property type="evidence" value="ECO:0007669"/>
    <property type="project" value="InterPro"/>
</dbReference>
<dbReference type="CDD" id="cd01650">
    <property type="entry name" value="RT_nLTR_like"/>
    <property type="match status" value="1"/>
</dbReference>
<dbReference type="OrthoDB" id="3047174at2759"/>
<evidence type="ECO:0000259" key="2">
    <source>
        <dbReference type="PROSITE" id="PS50878"/>
    </source>
</evidence>
<gene>
    <name evidence="4" type="ORF">D9615_006413</name>
</gene>